<reference evidence="3" key="2">
    <citation type="submission" date="2009-03" db="EMBL/GenBank/DDBJ databases">
        <authorList>
            <person name="Gang L."/>
        </authorList>
    </citation>
    <scope>NUCLEOTIDE SEQUENCE</scope>
    <source>
        <strain evidence="3">Anhui</strain>
    </source>
</reference>
<sequence>MMSIILCLIILSYIISFALMELIVEPLVVWKYGKNRNDGYVVVADVNNHNHNDNDDDDADADVTVMNRDNFIGNDVCVNKFDDIRDDKINVDEAGCGENEENIDNEGENDEVRDNDGDDGNEYGDVAIDIDEDVAINTYSDFIDNNNADTGTVVVDTVAVAAGDGFDSHVDIVSSKGDVVIDIDKSVDACSDYDATAAASAVVASAAVAFAAVAAHYDDDDDDVDYDGNVSKKFRWKVFRYFCCC</sequence>
<evidence type="ECO:0000256" key="2">
    <source>
        <dbReference type="SAM" id="SignalP"/>
    </source>
</evidence>
<dbReference type="AlphaFoldDB" id="C1LNA2"/>
<accession>C1LNA2</accession>
<evidence type="ECO:0000256" key="1">
    <source>
        <dbReference type="SAM" id="MobiDB-lite"/>
    </source>
</evidence>
<feature type="region of interest" description="Disordered" evidence="1">
    <location>
        <begin position="92"/>
        <end position="120"/>
    </location>
</feature>
<proteinExistence type="evidence at transcript level"/>
<name>C1LNA2_SCHJA</name>
<keyword evidence="2" id="KW-0732">Signal</keyword>
<feature type="compositionally biased region" description="Acidic residues" evidence="1">
    <location>
        <begin position="98"/>
        <end position="109"/>
    </location>
</feature>
<feature type="chain" id="PRO_5002910099" evidence="2">
    <location>
        <begin position="21"/>
        <end position="245"/>
    </location>
</feature>
<evidence type="ECO:0000313" key="3">
    <source>
        <dbReference type="EMBL" id="CAX76180.1"/>
    </source>
</evidence>
<dbReference type="EMBL" id="FN320454">
    <property type="protein sequence ID" value="CAX76180.1"/>
    <property type="molecule type" value="mRNA"/>
</dbReference>
<feature type="signal peptide" evidence="2">
    <location>
        <begin position="1"/>
        <end position="20"/>
    </location>
</feature>
<protein>
    <submittedName>
        <fullName evidence="3">Uncharacterized protein</fullName>
    </submittedName>
</protein>
<organism evidence="3">
    <name type="scientific">Schistosoma japonicum</name>
    <name type="common">Blood fluke</name>
    <dbReference type="NCBI Taxonomy" id="6182"/>
    <lineage>
        <taxon>Eukaryota</taxon>
        <taxon>Metazoa</taxon>
        <taxon>Spiralia</taxon>
        <taxon>Lophotrochozoa</taxon>
        <taxon>Platyhelminthes</taxon>
        <taxon>Trematoda</taxon>
        <taxon>Digenea</taxon>
        <taxon>Strigeidida</taxon>
        <taxon>Schistosomatoidea</taxon>
        <taxon>Schistosomatidae</taxon>
        <taxon>Schistosoma</taxon>
    </lineage>
</organism>
<reference evidence="3" key="1">
    <citation type="journal article" date="2009" name="Nature">
        <title>The Schistosoma japonicum genome reveals features of host-parasite interplay.</title>
        <authorList>
            <person name="Liu F."/>
            <person name="Zhou Y."/>
            <person name="Wang Z.Q."/>
            <person name="Lu G."/>
            <person name="Zheng H."/>
            <person name="Brindley P.J."/>
            <person name="McManus D.P."/>
            <person name="Blair D."/>
            <person name="Zhang Q.H."/>
            <person name="Zhong Y."/>
            <person name="Wang S."/>
            <person name="Han Z.G."/>
            <person name="Chen Z."/>
        </authorList>
    </citation>
    <scope>NUCLEOTIDE SEQUENCE</scope>
    <source>
        <strain evidence="3">Anhui</strain>
    </source>
</reference>